<organism evidence="1 2">
    <name type="scientific">Rhizophagus irregularis</name>
    <dbReference type="NCBI Taxonomy" id="588596"/>
    <lineage>
        <taxon>Eukaryota</taxon>
        <taxon>Fungi</taxon>
        <taxon>Fungi incertae sedis</taxon>
        <taxon>Mucoromycota</taxon>
        <taxon>Glomeromycotina</taxon>
        <taxon>Glomeromycetes</taxon>
        <taxon>Glomerales</taxon>
        <taxon>Glomeraceae</taxon>
        <taxon>Rhizophagus</taxon>
    </lineage>
</organism>
<comment type="caution">
    <text evidence="1">The sequence shown here is derived from an EMBL/GenBank/DDBJ whole genome shotgun (WGS) entry which is preliminary data.</text>
</comment>
<evidence type="ECO:0000313" key="2">
    <source>
        <dbReference type="Proteomes" id="UP000232688"/>
    </source>
</evidence>
<dbReference type="Proteomes" id="UP000232688">
    <property type="component" value="Unassembled WGS sequence"/>
</dbReference>
<protein>
    <submittedName>
        <fullName evidence="1">Uncharacterized protein</fullName>
    </submittedName>
</protein>
<reference evidence="1 2" key="1">
    <citation type="submission" date="2017-10" db="EMBL/GenBank/DDBJ databases">
        <title>Extensive intraspecific genome diversity in a model arbuscular mycorrhizal fungus.</title>
        <authorList>
            <person name="Chen E.C.H."/>
            <person name="Morin E."/>
            <person name="Baudet D."/>
            <person name="Noel J."/>
            <person name="Ndikumana S."/>
            <person name="Charron P."/>
            <person name="St-Onge C."/>
            <person name="Giorgi J."/>
            <person name="Grigoriev I.V."/>
            <person name="Roux C."/>
            <person name="Martin F.M."/>
            <person name="Corradi N."/>
        </authorList>
    </citation>
    <scope>NUCLEOTIDE SEQUENCE [LARGE SCALE GENOMIC DNA]</scope>
    <source>
        <strain evidence="1 2">A1</strain>
    </source>
</reference>
<name>A0A2I1FPB4_9GLOM</name>
<evidence type="ECO:0000313" key="1">
    <source>
        <dbReference type="EMBL" id="PKC63093.1"/>
    </source>
</evidence>
<gene>
    <name evidence="1" type="ORF">RhiirA1_464258</name>
</gene>
<reference evidence="1 2" key="2">
    <citation type="submission" date="2017-10" db="EMBL/GenBank/DDBJ databases">
        <title>Genome analyses suggest a sexual origin of heterokaryosis in a supposedly ancient asexual fungus.</title>
        <authorList>
            <person name="Corradi N."/>
            <person name="Sedzielewska K."/>
            <person name="Noel J."/>
            <person name="Charron P."/>
            <person name="Farinelli L."/>
            <person name="Marton T."/>
            <person name="Kruger M."/>
            <person name="Pelin A."/>
            <person name="Brachmann A."/>
            <person name="Corradi N."/>
        </authorList>
    </citation>
    <scope>NUCLEOTIDE SEQUENCE [LARGE SCALE GENOMIC DNA]</scope>
    <source>
        <strain evidence="1 2">A1</strain>
    </source>
</reference>
<proteinExistence type="predicted"/>
<dbReference type="EMBL" id="LLXH01000775">
    <property type="protein sequence ID" value="PKC63093.1"/>
    <property type="molecule type" value="Genomic_DNA"/>
</dbReference>
<accession>A0A2I1FPB4</accession>
<dbReference type="AlphaFoldDB" id="A0A2I1FPB4"/>
<dbReference type="OrthoDB" id="2441256at2759"/>
<sequence length="105" mass="12543">MYKKDFTIEDHSFLNIVADEAIFRQLIKCQEKWLYILYGLLSLASRLDVYFLDEFKSAIDYRSIAWVLDFIWVAVEVAINIYITKKKILFSKIMNDEENNHIVLK</sequence>
<dbReference type="VEuPathDB" id="FungiDB:RhiirA1_464258"/>